<dbReference type="Pfam" id="PF02075">
    <property type="entry name" value="RuvC"/>
    <property type="match status" value="1"/>
</dbReference>
<dbReference type="GO" id="GO:0046872">
    <property type="term" value="F:metal ion binding"/>
    <property type="evidence" value="ECO:0007669"/>
    <property type="project" value="UniProtKB-KW"/>
</dbReference>
<keyword evidence="6" id="KW-0227">DNA damage</keyword>
<keyword evidence="10" id="KW-0233">DNA recombination</keyword>
<name>A0A6J6GEA8_9ZZZZ</name>
<feature type="region of interest" description="Disordered" evidence="12">
    <location>
        <begin position="159"/>
        <end position="188"/>
    </location>
</feature>
<organism evidence="14">
    <name type="scientific">freshwater metagenome</name>
    <dbReference type="NCBI Taxonomy" id="449393"/>
    <lineage>
        <taxon>unclassified sequences</taxon>
        <taxon>metagenomes</taxon>
        <taxon>ecological metagenomes</taxon>
    </lineage>
</organism>
<dbReference type="PANTHER" id="PTHR30194">
    <property type="entry name" value="CROSSOVER JUNCTION ENDODEOXYRIBONUCLEASE RUVC"/>
    <property type="match status" value="1"/>
</dbReference>
<dbReference type="CDD" id="cd16962">
    <property type="entry name" value="RuvC"/>
    <property type="match status" value="1"/>
</dbReference>
<keyword evidence="11" id="KW-0234">DNA repair</keyword>
<dbReference type="InterPro" id="IPR020563">
    <property type="entry name" value="X-over_junc_endoDNase_Mg_BS"/>
</dbReference>
<dbReference type="PANTHER" id="PTHR30194:SF3">
    <property type="entry name" value="CROSSOVER JUNCTION ENDODEOXYRIBONUCLEASE RUVC"/>
    <property type="match status" value="1"/>
</dbReference>
<dbReference type="FunFam" id="3.30.420.10:FF:000002">
    <property type="entry name" value="Crossover junction endodeoxyribonuclease RuvC"/>
    <property type="match status" value="1"/>
</dbReference>
<keyword evidence="9" id="KW-0238">DNA-binding</keyword>
<evidence type="ECO:0000256" key="1">
    <source>
        <dbReference type="ARBA" id="ARBA00009518"/>
    </source>
</evidence>
<dbReference type="GO" id="GO:0008821">
    <property type="term" value="F:crossover junction DNA endonuclease activity"/>
    <property type="evidence" value="ECO:0007669"/>
    <property type="project" value="InterPro"/>
</dbReference>
<dbReference type="PROSITE" id="PS01321">
    <property type="entry name" value="RUVC"/>
    <property type="match status" value="1"/>
</dbReference>
<reference evidence="14" key="1">
    <citation type="submission" date="2020-05" db="EMBL/GenBank/DDBJ databases">
        <authorList>
            <person name="Chiriac C."/>
            <person name="Salcher M."/>
            <person name="Ghai R."/>
            <person name="Kavagutti S V."/>
        </authorList>
    </citation>
    <scope>NUCLEOTIDE SEQUENCE</scope>
</reference>
<evidence type="ECO:0000256" key="3">
    <source>
        <dbReference type="ARBA" id="ARBA00022722"/>
    </source>
</evidence>
<evidence type="ECO:0000256" key="5">
    <source>
        <dbReference type="ARBA" id="ARBA00022759"/>
    </source>
</evidence>
<dbReference type="InterPro" id="IPR012337">
    <property type="entry name" value="RNaseH-like_sf"/>
</dbReference>
<dbReference type="GO" id="GO:0006310">
    <property type="term" value="P:DNA recombination"/>
    <property type="evidence" value="ECO:0007669"/>
    <property type="project" value="UniProtKB-KW"/>
</dbReference>
<evidence type="ECO:0000256" key="10">
    <source>
        <dbReference type="ARBA" id="ARBA00023172"/>
    </source>
</evidence>
<protein>
    <submittedName>
        <fullName evidence="14">Unannotated protein</fullName>
    </submittedName>
</protein>
<evidence type="ECO:0000313" key="14">
    <source>
        <dbReference type="EMBL" id="CAB4599497.1"/>
    </source>
</evidence>
<keyword evidence="7" id="KW-0378">Hydrolase</keyword>
<evidence type="ECO:0000256" key="11">
    <source>
        <dbReference type="ARBA" id="ARBA00023204"/>
    </source>
</evidence>
<evidence type="ECO:0000256" key="12">
    <source>
        <dbReference type="SAM" id="MobiDB-lite"/>
    </source>
</evidence>
<dbReference type="GO" id="GO:0006281">
    <property type="term" value="P:DNA repair"/>
    <property type="evidence" value="ECO:0007669"/>
    <property type="project" value="UniProtKB-KW"/>
</dbReference>
<feature type="compositionally biased region" description="Polar residues" evidence="12">
    <location>
        <begin position="161"/>
        <end position="172"/>
    </location>
</feature>
<dbReference type="Gene3D" id="3.30.420.10">
    <property type="entry name" value="Ribonuclease H-like superfamily/Ribonuclease H"/>
    <property type="match status" value="1"/>
</dbReference>
<keyword evidence="2" id="KW-0963">Cytoplasm</keyword>
<proteinExistence type="inferred from homology"/>
<keyword evidence="3" id="KW-0540">Nuclease</keyword>
<evidence type="ECO:0000313" key="13">
    <source>
        <dbReference type="EMBL" id="CAB4544841.1"/>
    </source>
</evidence>
<keyword evidence="8" id="KW-0460">Magnesium</keyword>
<comment type="similarity">
    <text evidence="1">Belongs to the RuvC family.</text>
</comment>
<evidence type="ECO:0000256" key="7">
    <source>
        <dbReference type="ARBA" id="ARBA00022801"/>
    </source>
</evidence>
<dbReference type="HAMAP" id="MF_00034">
    <property type="entry name" value="RuvC"/>
    <property type="match status" value="1"/>
</dbReference>
<sequence length="188" mass="19788">MSRVILGVDPGLTRCGVAVLTAKSSRQIELLHVDTLKTSADVELSMRLGLIGDGIESLIKKYRPAQIAIERVFAQSNVRSVMGVAQISGVVLYLARKYDIPVQMHTPSEVKAAVTGSGRAQKAQIGSAVAKILGLSEAPKPADSADAIAIAICNAWKNESPGDSSKASTPAQSAWLAAERVASRRPKA</sequence>
<dbReference type="SUPFAM" id="SSF53098">
    <property type="entry name" value="Ribonuclease H-like"/>
    <property type="match status" value="1"/>
</dbReference>
<accession>A0A6J6GEA8</accession>
<dbReference type="EMBL" id="CAEZSN010000073">
    <property type="protein sequence ID" value="CAB4544841.1"/>
    <property type="molecule type" value="Genomic_DNA"/>
</dbReference>
<evidence type="ECO:0000256" key="6">
    <source>
        <dbReference type="ARBA" id="ARBA00022763"/>
    </source>
</evidence>
<dbReference type="NCBIfam" id="TIGR00228">
    <property type="entry name" value="ruvC"/>
    <property type="match status" value="1"/>
</dbReference>
<dbReference type="InterPro" id="IPR002176">
    <property type="entry name" value="X-over_junc_endoDNase_RuvC"/>
</dbReference>
<evidence type="ECO:0000256" key="4">
    <source>
        <dbReference type="ARBA" id="ARBA00022723"/>
    </source>
</evidence>
<keyword evidence="5" id="KW-0255">Endonuclease</keyword>
<evidence type="ECO:0000256" key="2">
    <source>
        <dbReference type="ARBA" id="ARBA00022490"/>
    </source>
</evidence>
<keyword evidence="4" id="KW-0479">Metal-binding</keyword>
<evidence type="ECO:0000256" key="8">
    <source>
        <dbReference type="ARBA" id="ARBA00022842"/>
    </source>
</evidence>
<gene>
    <name evidence="13" type="ORF">UFOPK1433_00726</name>
    <name evidence="14" type="ORF">UFOPK1843_00035</name>
</gene>
<dbReference type="EMBL" id="CAEZUR010000002">
    <property type="protein sequence ID" value="CAB4599497.1"/>
    <property type="molecule type" value="Genomic_DNA"/>
</dbReference>
<dbReference type="AlphaFoldDB" id="A0A6J6GEA8"/>
<dbReference type="GO" id="GO:0003677">
    <property type="term" value="F:DNA binding"/>
    <property type="evidence" value="ECO:0007669"/>
    <property type="project" value="UniProtKB-KW"/>
</dbReference>
<dbReference type="InterPro" id="IPR036397">
    <property type="entry name" value="RNaseH_sf"/>
</dbReference>
<dbReference type="PRINTS" id="PR00696">
    <property type="entry name" value="RSOLVASERUVC"/>
</dbReference>
<evidence type="ECO:0000256" key="9">
    <source>
        <dbReference type="ARBA" id="ARBA00023125"/>
    </source>
</evidence>